<evidence type="ECO:0000256" key="6">
    <source>
        <dbReference type="RuleBase" id="RU361188"/>
    </source>
</evidence>
<dbReference type="PANTHER" id="PTHR11069:SF23">
    <property type="entry name" value="LYSOSOMAL ACID GLUCOSYLCERAMIDASE"/>
    <property type="match status" value="1"/>
</dbReference>
<dbReference type="InterPro" id="IPR033452">
    <property type="entry name" value="GH30_C"/>
</dbReference>
<dbReference type="InterPro" id="IPR001139">
    <property type="entry name" value="Glyco_hydro_30"/>
</dbReference>
<keyword evidence="6" id="KW-0443">Lipid metabolism</keyword>
<organism evidence="9 10">
    <name type="scientific">Holothuria leucospilota</name>
    <name type="common">Black long sea cucumber</name>
    <name type="synonym">Mertensiothuria leucospilota</name>
    <dbReference type="NCBI Taxonomy" id="206669"/>
    <lineage>
        <taxon>Eukaryota</taxon>
        <taxon>Metazoa</taxon>
        <taxon>Echinodermata</taxon>
        <taxon>Eleutherozoa</taxon>
        <taxon>Echinozoa</taxon>
        <taxon>Holothuroidea</taxon>
        <taxon>Aspidochirotacea</taxon>
        <taxon>Aspidochirotida</taxon>
        <taxon>Holothuriidae</taxon>
        <taxon>Holothuria</taxon>
    </lineage>
</organism>
<evidence type="ECO:0000256" key="2">
    <source>
        <dbReference type="ARBA" id="ARBA00005382"/>
    </source>
</evidence>
<evidence type="ECO:0000259" key="8">
    <source>
        <dbReference type="Pfam" id="PF17189"/>
    </source>
</evidence>
<proteinExistence type="inferred from homology"/>
<dbReference type="SUPFAM" id="SSF51011">
    <property type="entry name" value="Glycosyl hydrolase domain"/>
    <property type="match status" value="1"/>
</dbReference>
<dbReference type="Proteomes" id="UP001152320">
    <property type="component" value="Chromosome 14"/>
</dbReference>
<dbReference type="EMBL" id="JAIZAY010000014">
    <property type="protein sequence ID" value="KAJ8029420.1"/>
    <property type="molecule type" value="Genomic_DNA"/>
</dbReference>
<dbReference type="Gene3D" id="3.20.20.80">
    <property type="entry name" value="Glycosidases"/>
    <property type="match status" value="1"/>
</dbReference>
<dbReference type="GO" id="GO:0004348">
    <property type="term" value="F:glucosylceramidase activity"/>
    <property type="evidence" value="ECO:0007669"/>
    <property type="project" value="UniProtKB-EC"/>
</dbReference>
<dbReference type="OrthoDB" id="2160638at2759"/>
<dbReference type="InterPro" id="IPR017853">
    <property type="entry name" value="GH"/>
</dbReference>
<dbReference type="PANTHER" id="PTHR11069">
    <property type="entry name" value="GLUCOSYLCERAMIDASE"/>
    <property type="match status" value="1"/>
</dbReference>
<evidence type="ECO:0000259" key="7">
    <source>
        <dbReference type="Pfam" id="PF02055"/>
    </source>
</evidence>
<comment type="similarity">
    <text evidence="2 6">Belongs to the glycosyl hydrolase 30 family.</text>
</comment>
<evidence type="ECO:0000256" key="5">
    <source>
        <dbReference type="ARBA" id="ARBA00022801"/>
    </source>
</evidence>
<evidence type="ECO:0000256" key="1">
    <source>
        <dbReference type="ARBA" id="ARBA00001013"/>
    </source>
</evidence>
<evidence type="ECO:0000313" key="10">
    <source>
        <dbReference type="Proteomes" id="UP001152320"/>
    </source>
</evidence>
<name>A0A9Q1BMY5_HOLLE</name>
<feature type="domain" description="Glycosyl hydrolase family 30 TIM-barrel" evidence="7">
    <location>
        <begin position="2"/>
        <end position="93"/>
    </location>
</feature>
<dbReference type="GO" id="GO:0006680">
    <property type="term" value="P:glucosylceramide catabolic process"/>
    <property type="evidence" value="ECO:0007669"/>
    <property type="project" value="TreeGrafter"/>
</dbReference>
<feature type="domain" description="Glycosyl hydrolase family 30 beta sandwich" evidence="8">
    <location>
        <begin position="96"/>
        <end position="158"/>
    </location>
</feature>
<sequence>MLNTEACAGVFNFEEHGVVLGNWERGELYSTDILEDLNNWVGGWVDWNLALDLQGGPNWVGNYVDSPIIVDAEKDVFYKQPMFYHLGHFSKFVIPDSVRVEMTSDPQNRLEYIAFQRPDGKMVAIFLNKTEHTIPIQIFDVHVGFLSMKVPARGIQTYIW</sequence>
<dbReference type="AlphaFoldDB" id="A0A9Q1BMY5"/>
<evidence type="ECO:0000313" key="9">
    <source>
        <dbReference type="EMBL" id="KAJ8029420.1"/>
    </source>
</evidence>
<gene>
    <name evidence="9" type="ORF">HOLleu_28803</name>
</gene>
<dbReference type="GO" id="GO:0016020">
    <property type="term" value="C:membrane"/>
    <property type="evidence" value="ECO:0007669"/>
    <property type="project" value="GOC"/>
</dbReference>
<dbReference type="SUPFAM" id="SSF51445">
    <property type="entry name" value="(Trans)glycosidases"/>
    <property type="match status" value="1"/>
</dbReference>
<protein>
    <recommendedName>
        <fullName evidence="3 6">Glucosylceramidase</fullName>
        <ecNumber evidence="3 6">3.2.1.45</ecNumber>
    </recommendedName>
</protein>
<keyword evidence="6" id="KW-0746">Sphingolipid metabolism</keyword>
<keyword evidence="4" id="KW-0732">Signal</keyword>
<keyword evidence="10" id="KW-1185">Reference proteome</keyword>
<dbReference type="InterPro" id="IPR033453">
    <property type="entry name" value="Glyco_hydro_30_TIM-barrel"/>
</dbReference>
<reference evidence="9" key="1">
    <citation type="submission" date="2021-10" db="EMBL/GenBank/DDBJ databases">
        <title>Tropical sea cucumber genome reveals ecological adaptation and Cuvierian tubules defense mechanism.</title>
        <authorList>
            <person name="Chen T."/>
        </authorList>
    </citation>
    <scope>NUCLEOTIDE SEQUENCE</scope>
    <source>
        <strain evidence="9">Nanhai2018</strain>
        <tissue evidence="9">Muscle</tissue>
    </source>
</reference>
<dbReference type="Pfam" id="PF02055">
    <property type="entry name" value="Glyco_hydro_30"/>
    <property type="match status" value="1"/>
</dbReference>
<keyword evidence="6" id="KW-0326">Glycosidase</keyword>
<comment type="catalytic activity">
    <reaction evidence="1">
        <text>a beta-D-glucosyl-(1&lt;-&gt;1')-N-acylsphing-4-enine + H2O = an N-acylsphing-4-enine + D-glucose</text>
        <dbReference type="Rhea" id="RHEA:13269"/>
        <dbReference type="ChEBI" id="CHEBI:4167"/>
        <dbReference type="ChEBI" id="CHEBI:15377"/>
        <dbReference type="ChEBI" id="CHEBI:22801"/>
        <dbReference type="ChEBI" id="CHEBI:52639"/>
        <dbReference type="EC" id="3.2.1.45"/>
    </reaction>
    <physiologicalReaction direction="left-to-right" evidence="1">
        <dbReference type="Rhea" id="RHEA:13270"/>
    </physiologicalReaction>
</comment>
<dbReference type="EC" id="3.2.1.45" evidence="3 6"/>
<evidence type="ECO:0000256" key="3">
    <source>
        <dbReference type="ARBA" id="ARBA00012658"/>
    </source>
</evidence>
<accession>A0A9Q1BMY5</accession>
<comment type="caution">
    <text evidence="9">The sequence shown here is derived from an EMBL/GenBank/DDBJ whole genome shotgun (WGS) entry which is preliminary data.</text>
</comment>
<evidence type="ECO:0000256" key="4">
    <source>
        <dbReference type="ARBA" id="ARBA00022729"/>
    </source>
</evidence>
<dbReference type="Pfam" id="PF17189">
    <property type="entry name" value="Glyco_hydro_30C"/>
    <property type="match status" value="1"/>
</dbReference>
<keyword evidence="5 6" id="KW-0378">Hydrolase</keyword>